<gene>
    <name evidence="3" type="ORF">BHE75_01165</name>
</gene>
<evidence type="ECO:0008006" key="5">
    <source>
        <dbReference type="Google" id="ProtNLM"/>
    </source>
</evidence>
<dbReference type="InterPro" id="IPR010707">
    <property type="entry name" value="DUF1285"/>
</dbReference>
<dbReference type="OrthoDB" id="3078366at2"/>
<organism evidence="3 4">
    <name type="scientific">Edaphosphingomonas haloaromaticamans</name>
    <dbReference type="NCBI Taxonomy" id="653954"/>
    <lineage>
        <taxon>Bacteria</taxon>
        <taxon>Pseudomonadati</taxon>
        <taxon>Pseudomonadota</taxon>
        <taxon>Alphaproteobacteria</taxon>
        <taxon>Sphingomonadales</taxon>
        <taxon>Rhizorhabdaceae</taxon>
        <taxon>Edaphosphingomonas</taxon>
    </lineage>
</organism>
<dbReference type="InterPro" id="IPR048342">
    <property type="entry name" value="DUF1285_C"/>
</dbReference>
<protein>
    <recommendedName>
        <fullName evidence="5">DUF1285 domain-containing protein</fullName>
    </recommendedName>
</protein>
<evidence type="ECO:0000313" key="3">
    <source>
        <dbReference type="EMBL" id="OHT19182.1"/>
    </source>
</evidence>
<feature type="domain" description="DUF1285" evidence="2">
    <location>
        <begin position="97"/>
        <end position="186"/>
    </location>
</feature>
<keyword evidence="4" id="KW-1185">Reference proteome</keyword>
<dbReference type="PIRSF" id="PIRSF029557">
    <property type="entry name" value="UCP029557"/>
    <property type="match status" value="1"/>
</dbReference>
<accession>A0A1S1HBJ2</accession>
<name>A0A1S1HBJ2_9SPHN</name>
<dbReference type="Pfam" id="PF06938">
    <property type="entry name" value="DUF1285_N"/>
    <property type="match status" value="1"/>
</dbReference>
<reference evidence="3 4" key="1">
    <citation type="submission" date="2016-09" db="EMBL/GenBank/DDBJ databases">
        <title>Metabolic pathway, cell adaptation mechanisms and a novel monoxygenase revealed through proteogenomic-transcription analysis of a Sphingomonas haloaromaticamans strain degrading the fungicide ortho-phenylphenol.</title>
        <authorList>
            <person name="Perruchon C."/>
            <person name="Papadopoulou E.S."/>
            <person name="Rousidou C."/>
            <person name="Vasileiadis S."/>
            <person name="Tanou G."/>
            <person name="Amoutzias G."/>
            <person name="Molassiotis A."/>
            <person name="Karpouzas D.G."/>
        </authorList>
    </citation>
    <scope>NUCLEOTIDE SEQUENCE [LARGE SCALE GENOMIC DNA]</scope>
    <source>
        <strain evidence="3 4">P3</strain>
    </source>
</reference>
<evidence type="ECO:0000259" key="1">
    <source>
        <dbReference type="Pfam" id="PF06938"/>
    </source>
</evidence>
<dbReference type="EMBL" id="MIPT01000001">
    <property type="protein sequence ID" value="OHT19182.1"/>
    <property type="molecule type" value="Genomic_DNA"/>
</dbReference>
<dbReference type="Pfam" id="PF21028">
    <property type="entry name" value="DUF1285_C"/>
    <property type="match status" value="1"/>
</dbReference>
<evidence type="ECO:0000313" key="4">
    <source>
        <dbReference type="Proteomes" id="UP000179467"/>
    </source>
</evidence>
<dbReference type="InterPro" id="IPR048341">
    <property type="entry name" value="DUF1285_N"/>
</dbReference>
<feature type="domain" description="DUF1285" evidence="1">
    <location>
        <begin position="29"/>
        <end position="96"/>
    </location>
</feature>
<evidence type="ECO:0000259" key="2">
    <source>
        <dbReference type="Pfam" id="PF21028"/>
    </source>
</evidence>
<dbReference type="Gene3D" id="2.30.270.10">
    <property type="entry name" value="duf1285 protein"/>
    <property type="match status" value="1"/>
</dbReference>
<dbReference type="InterPro" id="IPR023361">
    <property type="entry name" value="DUF1285_beta_roll_sf"/>
</dbReference>
<comment type="caution">
    <text evidence="3">The sequence shown here is derived from an EMBL/GenBank/DDBJ whole genome shotgun (WGS) entry which is preliminary data.</text>
</comment>
<dbReference type="AlphaFoldDB" id="A0A1S1HBJ2"/>
<proteinExistence type="predicted"/>
<sequence>MPETSPPPEDLTGLSLAEIARLAAERKLPPVEKWNPAHCGHSDMRIARDGTWFHQGSPIGREAMVRLFASILRREPDGRHVLVTPVEKLDIDVEDAAFLAVELKTEGTGRDRSLAFRLNTGDIVVAGEGHPLRFEDKGDGPHPYLAVRGGLEALVARPVYYELAAIAIEEAGEPLGLWSNGRFFPLESE</sequence>
<dbReference type="Proteomes" id="UP000179467">
    <property type="component" value="Unassembled WGS sequence"/>
</dbReference>
<dbReference type="Gene3D" id="3.10.540.10">
    <property type="entry name" value="duf1285 like domain"/>
    <property type="match status" value="1"/>
</dbReference>
<dbReference type="RefSeq" id="WP_070933037.1">
    <property type="nucleotide sequence ID" value="NZ_MIPT01000001.1"/>
</dbReference>